<feature type="domain" description="Zinc-ribbon" evidence="1">
    <location>
        <begin position="4"/>
        <end position="76"/>
    </location>
</feature>
<dbReference type="PIRSF" id="PIRSF012641">
    <property type="entry name" value="UCP012641"/>
    <property type="match status" value="1"/>
</dbReference>
<proteinExistence type="predicted"/>
<dbReference type="RefSeq" id="WP_129988106.1">
    <property type="nucleotide sequence ID" value="NZ_SDPU01000027.1"/>
</dbReference>
<accession>A0A4V1Z1H9</accession>
<reference evidence="2 3" key="1">
    <citation type="submission" date="2019-01" db="EMBL/GenBank/DDBJ databases">
        <title>Nocardioides guangzhouensis sp. nov., an actinobacterium isolated from soil.</title>
        <authorList>
            <person name="Fu Y."/>
            <person name="Cai Y."/>
            <person name="Lin Z."/>
            <person name="Chen P."/>
        </authorList>
    </citation>
    <scope>NUCLEOTIDE SEQUENCE [LARGE SCALE GENOMIC DNA]</scope>
    <source>
        <strain evidence="2 3">NBRC 105384</strain>
    </source>
</reference>
<dbReference type="EMBL" id="SDPU01000027">
    <property type="protein sequence ID" value="RYU10966.1"/>
    <property type="molecule type" value="Genomic_DNA"/>
</dbReference>
<keyword evidence="3" id="KW-1185">Reference proteome</keyword>
<protein>
    <recommendedName>
        <fullName evidence="1">Zinc-ribbon domain-containing protein</fullName>
    </recommendedName>
</protein>
<dbReference type="Proteomes" id="UP000291189">
    <property type="component" value="Unassembled WGS sequence"/>
</dbReference>
<name>A0A4V1Z1H9_9ACTN</name>
<dbReference type="Pfam" id="PF10005">
    <property type="entry name" value="Zn_ribbon_DZR_6"/>
    <property type="match status" value="1"/>
</dbReference>
<evidence type="ECO:0000313" key="2">
    <source>
        <dbReference type="EMBL" id="RYU10966.1"/>
    </source>
</evidence>
<dbReference type="InterPro" id="IPR011201">
    <property type="entry name" value="Zinc-ribbon_6_bact"/>
</dbReference>
<dbReference type="InterPro" id="IPR031321">
    <property type="entry name" value="UCP012641"/>
</dbReference>
<comment type="caution">
    <text evidence="2">The sequence shown here is derived from an EMBL/GenBank/DDBJ whole genome shotgun (WGS) entry which is preliminary data.</text>
</comment>
<evidence type="ECO:0000313" key="3">
    <source>
        <dbReference type="Proteomes" id="UP000291189"/>
    </source>
</evidence>
<dbReference type="Gene3D" id="3.40.390.70">
    <property type="match status" value="1"/>
</dbReference>
<evidence type="ECO:0000259" key="1">
    <source>
        <dbReference type="Pfam" id="PF10005"/>
    </source>
</evidence>
<organism evidence="2 3">
    <name type="scientific">Nocardioides iriomotensis</name>
    <dbReference type="NCBI Taxonomy" id="715784"/>
    <lineage>
        <taxon>Bacteria</taxon>
        <taxon>Bacillati</taxon>
        <taxon>Actinomycetota</taxon>
        <taxon>Actinomycetes</taxon>
        <taxon>Propionibacteriales</taxon>
        <taxon>Nocardioidaceae</taxon>
        <taxon>Nocardioides</taxon>
    </lineage>
</organism>
<dbReference type="AlphaFoldDB" id="A0A4V1Z1H9"/>
<dbReference type="OrthoDB" id="256753at2"/>
<sequence length="321" mass="35723">MRAFSCDTCGEQVYFDNTICLSCDSPLGWSRAEQRITVVPDDDTRCSQRTLNGCNWIVATPGLCDCCALTRTRPADHDVVGLPQYYVAEQAKRRLVAELDALGLPVAPRDAQGRGLAFDLLSSVEEHVVTGHADGVVTIDLAESDDVHRERVRLEMGEAYRTMLGHLRHEIGHYYEMLLVADDATRAAARDLFGDETADYQEAVDRHYADGPPVDWPERYVSAYATMHPFEDFAETFAHVLHVRDGLETAHAHGLTGDPRVAERPFAEVVLDTWLPLTRALNQMNRSMGQGDLYPFVLSAPVVDKLAYVHHLVTASSRSEP</sequence>
<gene>
    <name evidence="2" type="ORF">ETU37_14740</name>
</gene>
<dbReference type="Pfam" id="PF15887">
    <property type="entry name" value="Peptidase_Mx"/>
    <property type="match status" value="1"/>
</dbReference>